<sequence length="318" mass="33151">MSAPARLRPGAGRDGARTDFLRRPLDLCALALTGAAAWRHAAAHTQQALVQPLPLTCRIAVVPTGRACGATTVALQLTGALTRSRRAPALVLSASPGTDAAADRLPFSRRWPLEEPVPTAVPPAELGPALRGSAGCGPDGLTSCLRLVPAEPGLPPTWHRARRELGHFFDTCVTEFGPLTHAELAEIAPLHHALVLVTPARRREVERARARLRRLAEALTGHPADAAVGAVGAVGAEPAALPAGTRRGRPPVVLHAVVATAPGHPLIPRLGPDEILVPYDPALRRPGPTPLRRRTAVAIAALAARAVDAAARTARGEA</sequence>
<evidence type="ECO:0008006" key="3">
    <source>
        <dbReference type="Google" id="ProtNLM"/>
    </source>
</evidence>
<gene>
    <name evidence="1" type="ORF">SAMN05216355_11517</name>
</gene>
<organism evidence="1 2">
    <name type="scientific">Actinomyces ruminicola</name>
    <dbReference type="NCBI Taxonomy" id="332524"/>
    <lineage>
        <taxon>Bacteria</taxon>
        <taxon>Bacillati</taxon>
        <taxon>Actinomycetota</taxon>
        <taxon>Actinomycetes</taxon>
        <taxon>Actinomycetales</taxon>
        <taxon>Actinomycetaceae</taxon>
        <taxon>Actinomyces</taxon>
    </lineage>
</organism>
<dbReference type="AlphaFoldDB" id="A0A1H0EBK3"/>
<dbReference type="EMBL" id="FNIM01000015">
    <property type="protein sequence ID" value="SDN79741.1"/>
    <property type="molecule type" value="Genomic_DNA"/>
</dbReference>
<evidence type="ECO:0000313" key="1">
    <source>
        <dbReference type="EMBL" id="SDN79741.1"/>
    </source>
</evidence>
<dbReference type="SUPFAM" id="SSF52540">
    <property type="entry name" value="P-loop containing nucleoside triphosphate hydrolases"/>
    <property type="match status" value="1"/>
</dbReference>
<dbReference type="STRING" id="332524.SAMN04487766_11643"/>
<name>A0A1H0EBK3_9ACTO</name>
<dbReference type="RefSeq" id="WP_092537413.1">
    <property type="nucleotide sequence ID" value="NZ_FNIM01000015.1"/>
</dbReference>
<keyword evidence="2" id="KW-1185">Reference proteome</keyword>
<evidence type="ECO:0000313" key="2">
    <source>
        <dbReference type="Proteomes" id="UP000198541"/>
    </source>
</evidence>
<reference evidence="2" key="1">
    <citation type="submission" date="2016-10" db="EMBL/GenBank/DDBJ databases">
        <authorList>
            <person name="Varghese N."/>
            <person name="Submissions S."/>
        </authorList>
    </citation>
    <scope>NUCLEOTIDE SEQUENCE [LARGE SCALE GENOMIC DNA]</scope>
    <source>
        <strain evidence="2">DSM 27982</strain>
    </source>
</reference>
<proteinExistence type="predicted"/>
<accession>A0A1H0EBK3</accession>
<dbReference type="InterPro" id="IPR027417">
    <property type="entry name" value="P-loop_NTPase"/>
</dbReference>
<dbReference type="Proteomes" id="UP000198541">
    <property type="component" value="Unassembled WGS sequence"/>
</dbReference>
<protein>
    <recommendedName>
        <fullName evidence="3">MinD-like ATPase involved in chromosome partitioning or flagellar assembly</fullName>
    </recommendedName>
</protein>